<accession>A0A9W6Y9M9</accession>
<comment type="caution">
    <text evidence="1">The sequence shown here is derived from an EMBL/GenBank/DDBJ whole genome shotgun (WGS) entry which is preliminary data.</text>
</comment>
<organism evidence="1 2">
    <name type="scientific">Phytophthora fragariaefolia</name>
    <dbReference type="NCBI Taxonomy" id="1490495"/>
    <lineage>
        <taxon>Eukaryota</taxon>
        <taxon>Sar</taxon>
        <taxon>Stramenopiles</taxon>
        <taxon>Oomycota</taxon>
        <taxon>Peronosporomycetes</taxon>
        <taxon>Peronosporales</taxon>
        <taxon>Peronosporaceae</taxon>
        <taxon>Phytophthora</taxon>
    </lineage>
</organism>
<reference evidence="1" key="1">
    <citation type="submission" date="2023-04" db="EMBL/GenBank/DDBJ databases">
        <title>Phytophthora fragariaefolia NBRC 109709.</title>
        <authorList>
            <person name="Ichikawa N."/>
            <person name="Sato H."/>
            <person name="Tonouchi N."/>
        </authorList>
    </citation>
    <scope>NUCLEOTIDE SEQUENCE</scope>
    <source>
        <strain evidence="1">NBRC 109709</strain>
    </source>
</reference>
<evidence type="ECO:0000313" key="2">
    <source>
        <dbReference type="Proteomes" id="UP001165121"/>
    </source>
</evidence>
<dbReference type="Proteomes" id="UP001165121">
    <property type="component" value="Unassembled WGS sequence"/>
</dbReference>
<keyword evidence="2" id="KW-1185">Reference proteome</keyword>
<name>A0A9W6Y9M9_9STRA</name>
<dbReference type="EMBL" id="BSXT01004128">
    <property type="protein sequence ID" value="GMF56861.1"/>
    <property type="molecule type" value="Genomic_DNA"/>
</dbReference>
<dbReference type="AlphaFoldDB" id="A0A9W6Y9M9"/>
<evidence type="ECO:0000313" key="1">
    <source>
        <dbReference type="EMBL" id="GMF56861.1"/>
    </source>
</evidence>
<proteinExistence type="predicted"/>
<protein>
    <submittedName>
        <fullName evidence="1">Unnamed protein product</fullName>
    </submittedName>
</protein>
<sequence>MTLAVAGCRWFASCDRFRRHVTILGPITRDGYNNGVVEPQVDDRLRAHMTVYGSNYTPMQLSRLVECSQLQSAVAEWFDGISLNRISVEARTWEEEWKKRSNHPLPCACEIMVPNEKREFWMPLKIKVVNQEKGKRVKFSYQPVDDILDKQLDNGYSPENPTLLLKLVILLSGKNQDSMFVENNIGLAAFTASHTNSSVTNGEDAGTAVEKYQLAYMTKEGAELKKKRSCHVTALEHISKFPSTAADSGSTSRTAKYLATPHNTSANQADNINPSLDELLDDSNDEEMAEDEGNDRLLTEQLPKLSNLVNTENYSNNLKRMEQGVHENITPTEKSYLYHSPNRVKGLILVLNIPFSSLIKDLSELSFIQRHLEGLHHHQYDGKMEHRKRLSLLLHVIIHAMGLSTTRPMLEPNRFGLANGTDPIVR</sequence>
<gene>
    <name evidence="1" type="ORF">Pfra01_002419400</name>
</gene>